<evidence type="ECO:0000313" key="2">
    <source>
        <dbReference type="EMBL" id="VFK73573.1"/>
    </source>
</evidence>
<proteinExistence type="predicted"/>
<dbReference type="AlphaFoldDB" id="A0A451B5K9"/>
<protein>
    <submittedName>
        <fullName evidence="2">Uncharacterized protein</fullName>
    </submittedName>
</protein>
<dbReference type="EMBL" id="CAADGD010000222">
    <property type="protein sequence ID" value="VFK73573.1"/>
    <property type="molecule type" value="Genomic_DNA"/>
</dbReference>
<organism evidence="2">
    <name type="scientific">Candidatus Kentrum sp. UNK</name>
    <dbReference type="NCBI Taxonomy" id="2126344"/>
    <lineage>
        <taxon>Bacteria</taxon>
        <taxon>Pseudomonadati</taxon>
        <taxon>Pseudomonadota</taxon>
        <taxon>Gammaproteobacteria</taxon>
        <taxon>Candidatus Kentrum</taxon>
    </lineage>
</organism>
<dbReference type="EMBL" id="CAADFZ010000230">
    <property type="protein sequence ID" value="VFK68374.1"/>
    <property type="molecule type" value="Genomic_DNA"/>
</dbReference>
<sequence>MQSNWKEPADGGNATAYRVQRREGDAEAWVDVGRQPWDWKSLYRDNWVGRNWSFALWL</sequence>
<name>A0A451B5K9_9GAMM</name>
<evidence type="ECO:0000313" key="1">
    <source>
        <dbReference type="EMBL" id="VFK68374.1"/>
    </source>
</evidence>
<reference evidence="2" key="1">
    <citation type="submission" date="2019-02" db="EMBL/GenBank/DDBJ databases">
        <authorList>
            <person name="Gruber-Vodicka R. H."/>
            <person name="Seah K. B. B."/>
        </authorList>
    </citation>
    <scope>NUCLEOTIDE SEQUENCE</scope>
    <source>
        <strain evidence="2">BECK_BY19</strain>
        <strain evidence="1">BECK_BY8</strain>
    </source>
</reference>
<gene>
    <name evidence="1" type="ORF">BECKUNK1418G_GA0071005_12302</name>
    <name evidence="2" type="ORF">BECKUNK1418H_GA0071006_12222</name>
</gene>
<accession>A0A451B5K9</accession>